<dbReference type="SUPFAM" id="SSF81321">
    <property type="entry name" value="Family A G protein-coupled receptor-like"/>
    <property type="match status" value="1"/>
</dbReference>
<dbReference type="Pfam" id="PF00001">
    <property type="entry name" value="7tm_1"/>
    <property type="match status" value="1"/>
</dbReference>
<dbReference type="GO" id="GO:0005886">
    <property type="term" value="C:plasma membrane"/>
    <property type="evidence" value="ECO:0007669"/>
    <property type="project" value="UniProtKB-SubCell"/>
</dbReference>
<dbReference type="Proteomes" id="UP000242188">
    <property type="component" value="Unassembled WGS sequence"/>
</dbReference>
<dbReference type="InterPro" id="IPR000276">
    <property type="entry name" value="GPCR_Rhodpsn"/>
</dbReference>
<dbReference type="STRING" id="6573.A0A210Q050"/>
<dbReference type="OrthoDB" id="6084360at2759"/>
<feature type="transmembrane region" description="Helical" evidence="7">
    <location>
        <begin position="152"/>
        <end position="172"/>
    </location>
</feature>
<feature type="transmembrane region" description="Helical" evidence="7">
    <location>
        <begin position="76"/>
        <end position="97"/>
    </location>
</feature>
<name>A0A210Q050_MIZYE</name>
<dbReference type="PROSITE" id="PS50262">
    <property type="entry name" value="G_PROTEIN_RECEP_F1_2"/>
    <property type="match status" value="1"/>
</dbReference>
<reference evidence="9 10" key="1">
    <citation type="journal article" date="2017" name="Nat. Ecol. Evol.">
        <title>Scallop genome provides insights into evolution of bilaterian karyotype and development.</title>
        <authorList>
            <person name="Wang S."/>
            <person name="Zhang J."/>
            <person name="Jiao W."/>
            <person name="Li J."/>
            <person name="Xun X."/>
            <person name="Sun Y."/>
            <person name="Guo X."/>
            <person name="Huan P."/>
            <person name="Dong B."/>
            <person name="Zhang L."/>
            <person name="Hu X."/>
            <person name="Sun X."/>
            <person name="Wang J."/>
            <person name="Zhao C."/>
            <person name="Wang Y."/>
            <person name="Wang D."/>
            <person name="Huang X."/>
            <person name="Wang R."/>
            <person name="Lv J."/>
            <person name="Li Y."/>
            <person name="Zhang Z."/>
            <person name="Liu B."/>
            <person name="Lu W."/>
            <person name="Hui Y."/>
            <person name="Liang J."/>
            <person name="Zhou Z."/>
            <person name="Hou R."/>
            <person name="Li X."/>
            <person name="Liu Y."/>
            <person name="Li H."/>
            <person name="Ning X."/>
            <person name="Lin Y."/>
            <person name="Zhao L."/>
            <person name="Xing Q."/>
            <person name="Dou J."/>
            <person name="Li Y."/>
            <person name="Mao J."/>
            <person name="Guo H."/>
            <person name="Dou H."/>
            <person name="Li T."/>
            <person name="Mu C."/>
            <person name="Jiang W."/>
            <person name="Fu Q."/>
            <person name="Fu X."/>
            <person name="Miao Y."/>
            <person name="Liu J."/>
            <person name="Yu Q."/>
            <person name="Li R."/>
            <person name="Liao H."/>
            <person name="Li X."/>
            <person name="Kong Y."/>
            <person name="Jiang Z."/>
            <person name="Chourrout D."/>
            <person name="Li R."/>
            <person name="Bao Z."/>
        </authorList>
    </citation>
    <scope>NUCLEOTIDE SEQUENCE [LARGE SCALE GENOMIC DNA]</scope>
    <source>
        <strain evidence="9 10">PY_sf001</strain>
    </source>
</reference>
<accession>A0A210Q050</accession>
<organism evidence="9 10">
    <name type="scientific">Mizuhopecten yessoensis</name>
    <name type="common">Japanese scallop</name>
    <name type="synonym">Patinopecten yessoensis</name>
    <dbReference type="NCBI Taxonomy" id="6573"/>
    <lineage>
        <taxon>Eukaryota</taxon>
        <taxon>Metazoa</taxon>
        <taxon>Spiralia</taxon>
        <taxon>Lophotrochozoa</taxon>
        <taxon>Mollusca</taxon>
        <taxon>Bivalvia</taxon>
        <taxon>Autobranchia</taxon>
        <taxon>Pteriomorphia</taxon>
        <taxon>Pectinida</taxon>
        <taxon>Pectinoidea</taxon>
        <taxon>Pectinidae</taxon>
        <taxon>Mizuhopecten</taxon>
    </lineage>
</organism>
<feature type="domain" description="G-protein coupled receptors family 1 profile" evidence="8">
    <location>
        <begin position="57"/>
        <end position="204"/>
    </location>
</feature>
<dbReference type="PANTHER" id="PTHR24241:SF76">
    <property type="entry name" value="NEUROPEPTIDE SIFAMIDE RECEPTOR"/>
    <property type="match status" value="1"/>
</dbReference>
<keyword evidence="3 7" id="KW-0812">Transmembrane</keyword>
<comment type="caution">
    <text evidence="9">The sequence shown here is derived from an EMBL/GenBank/DDBJ whole genome shotgun (WGS) entry which is preliminary data.</text>
</comment>
<feature type="transmembrane region" description="Helical" evidence="7">
    <location>
        <begin position="117"/>
        <end position="140"/>
    </location>
</feature>
<keyword evidence="10" id="KW-1185">Reference proteome</keyword>
<dbReference type="Gene3D" id="1.20.1070.10">
    <property type="entry name" value="Rhodopsin 7-helix transmembrane proteins"/>
    <property type="match status" value="1"/>
</dbReference>
<evidence type="ECO:0000256" key="6">
    <source>
        <dbReference type="ARBA" id="ARBA00023170"/>
    </source>
</evidence>
<sequence>MTSMMNASDHIDDSAMDVINNLTEGGLNGRETYTDHKLLWNIATGIICVEFVLAFVFNAIVIGLMMRNKKRNRMSFFVLHLAISDFLMAVFYIFPVVIDRLMDAWLAGLFMCKLIKYLSLVVCFASTYMLVVLSFDRLYAIARPLSATRRGILYKWTLVIFAWAIAAMLGVYDPIYANILTGIPTPQHDTPFCEITYPENMVRM</sequence>
<evidence type="ECO:0000259" key="8">
    <source>
        <dbReference type="PROSITE" id="PS50262"/>
    </source>
</evidence>
<keyword evidence="4 7" id="KW-1133">Transmembrane helix</keyword>
<evidence type="ECO:0000256" key="1">
    <source>
        <dbReference type="ARBA" id="ARBA00004651"/>
    </source>
</evidence>
<dbReference type="GO" id="GO:0032870">
    <property type="term" value="P:cellular response to hormone stimulus"/>
    <property type="evidence" value="ECO:0007669"/>
    <property type="project" value="TreeGrafter"/>
</dbReference>
<dbReference type="AlphaFoldDB" id="A0A210Q050"/>
<gene>
    <name evidence="9" type="ORF">KP79_PYT25004</name>
</gene>
<evidence type="ECO:0000313" key="9">
    <source>
        <dbReference type="EMBL" id="OWF42095.1"/>
    </source>
</evidence>
<feature type="transmembrane region" description="Helical" evidence="7">
    <location>
        <begin position="38"/>
        <end position="64"/>
    </location>
</feature>
<dbReference type="PRINTS" id="PR00237">
    <property type="entry name" value="GPCRRHODOPSN"/>
</dbReference>
<evidence type="ECO:0000256" key="4">
    <source>
        <dbReference type="ARBA" id="ARBA00022989"/>
    </source>
</evidence>
<evidence type="ECO:0000313" key="10">
    <source>
        <dbReference type="Proteomes" id="UP000242188"/>
    </source>
</evidence>
<evidence type="ECO:0000256" key="2">
    <source>
        <dbReference type="ARBA" id="ARBA00022475"/>
    </source>
</evidence>
<protein>
    <submittedName>
        <fullName evidence="9">Vasopressin V1b receptor</fullName>
    </submittedName>
</protein>
<keyword evidence="2" id="KW-1003">Cell membrane</keyword>
<dbReference type="InterPro" id="IPR017452">
    <property type="entry name" value="GPCR_Rhodpsn_7TM"/>
</dbReference>
<dbReference type="PANTHER" id="PTHR24241">
    <property type="entry name" value="NEUROPEPTIDE RECEPTOR-RELATED G-PROTEIN COUPLED RECEPTOR"/>
    <property type="match status" value="1"/>
</dbReference>
<keyword evidence="6 9" id="KW-0675">Receptor</keyword>
<proteinExistence type="predicted"/>
<comment type="subcellular location">
    <subcellularLocation>
        <location evidence="1">Cell membrane</location>
        <topology evidence="1">Multi-pass membrane protein</topology>
    </subcellularLocation>
</comment>
<evidence type="ECO:0000256" key="7">
    <source>
        <dbReference type="SAM" id="Phobius"/>
    </source>
</evidence>
<dbReference type="GO" id="GO:0004930">
    <property type="term" value="F:G protein-coupled receptor activity"/>
    <property type="evidence" value="ECO:0007669"/>
    <property type="project" value="InterPro"/>
</dbReference>
<dbReference type="EMBL" id="NEDP02005320">
    <property type="protein sequence ID" value="OWF42095.1"/>
    <property type="molecule type" value="Genomic_DNA"/>
</dbReference>
<evidence type="ECO:0000256" key="5">
    <source>
        <dbReference type="ARBA" id="ARBA00023136"/>
    </source>
</evidence>
<keyword evidence="5 7" id="KW-0472">Membrane</keyword>
<evidence type="ECO:0000256" key="3">
    <source>
        <dbReference type="ARBA" id="ARBA00022692"/>
    </source>
</evidence>
<dbReference type="GO" id="GO:0042277">
    <property type="term" value="F:peptide binding"/>
    <property type="evidence" value="ECO:0007669"/>
    <property type="project" value="TreeGrafter"/>
</dbReference>